<evidence type="ECO:0000313" key="3">
    <source>
        <dbReference type="Proteomes" id="UP000320547"/>
    </source>
</evidence>
<dbReference type="Proteomes" id="UP000320547">
    <property type="component" value="Unassembled WGS sequence"/>
</dbReference>
<dbReference type="EMBL" id="VLLK01000001">
    <property type="protein sequence ID" value="TWJ09645.1"/>
    <property type="molecule type" value="Genomic_DNA"/>
</dbReference>
<comment type="caution">
    <text evidence="2">The sequence shown here is derived from an EMBL/GenBank/DDBJ whole genome shotgun (WGS) entry which is preliminary data.</text>
</comment>
<dbReference type="GO" id="GO:0005886">
    <property type="term" value="C:plasma membrane"/>
    <property type="evidence" value="ECO:0007669"/>
    <property type="project" value="UniProtKB-SubCell"/>
</dbReference>
<keyword evidence="1" id="KW-1003">Cell membrane</keyword>
<dbReference type="AlphaFoldDB" id="A0A562UVK2"/>
<evidence type="ECO:0000256" key="1">
    <source>
        <dbReference type="RuleBase" id="RU363076"/>
    </source>
</evidence>
<protein>
    <recommendedName>
        <fullName evidence="1">SURF1-like protein</fullName>
    </recommendedName>
</protein>
<comment type="subcellular location">
    <subcellularLocation>
        <location evidence="1">Cell membrane</location>
        <topology evidence="1">Multi-pass membrane protein</topology>
    </subcellularLocation>
</comment>
<feature type="transmembrane region" description="Helical" evidence="1">
    <location>
        <begin position="12"/>
        <end position="30"/>
    </location>
</feature>
<keyword evidence="1" id="KW-0812">Transmembrane</keyword>
<dbReference type="InterPro" id="IPR002994">
    <property type="entry name" value="Surf1/Shy1"/>
</dbReference>
<organism evidence="2 3">
    <name type="scientific">Altererythrobacter ishigakiensis</name>
    <dbReference type="NCBI Taxonomy" id="476157"/>
    <lineage>
        <taxon>Bacteria</taxon>
        <taxon>Pseudomonadati</taxon>
        <taxon>Pseudomonadota</taxon>
        <taxon>Alphaproteobacteria</taxon>
        <taxon>Sphingomonadales</taxon>
        <taxon>Erythrobacteraceae</taxon>
        <taxon>Altererythrobacter</taxon>
    </lineage>
</organism>
<gene>
    <name evidence="2" type="ORF">JN10_1284</name>
</gene>
<reference evidence="2 3" key="1">
    <citation type="submission" date="2019-07" db="EMBL/GenBank/DDBJ databases">
        <title>Genomic Encyclopedia of Archaeal and Bacterial Type Strains, Phase II (KMG-II): from individual species to whole genera.</title>
        <authorList>
            <person name="Goeker M."/>
        </authorList>
    </citation>
    <scope>NUCLEOTIDE SEQUENCE [LARGE SCALE GENOMIC DNA]</scope>
    <source>
        <strain evidence="2 3">ATCC BAA-2084</strain>
    </source>
</reference>
<name>A0A562UVK2_9SPHN</name>
<feature type="transmembrane region" description="Helical" evidence="1">
    <location>
        <begin position="165"/>
        <end position="185"/>
    </location>
</feature>
<dbReference type="RefSeq" id="WP_067600802.1">
    <property type="nucleotide sequence ID" value="NZ_CP015963.1"/>
</dbReference>
<accession>A0A562UVK2</accession>
<dbReference type="STRING" id="476157.GCA_001663155_02069"/>
<comment type="similarity">
    <text evidence="1">Belongs to the SURF1 family.</text>
</comment>
<keyword evidence="3" id="KW-1185">Reference proteome</keyword>
<dbReference type="Pfam" id="PF02104">
    <property type="entry name" value="SURF1"/>
    <property type="match status" value="1"/>
</dbReference>
<keyword evidence="1" id="KW-1133">Transmembrane helix</keyword>
<dbReference type="OrthoDB" id="6079986at2"/>
<evidence type="ECO:0000313" key="2">
    <source>
        <dbReference type="EMBL" id="TWJ09645.1"/>
    </source>
</evidence>
<proteinExistence type="inferred from homology"/>
<sequence length="198" mass="21554">MNLRQLPILPTIIVVVAAGIMVWLGIWQWGKIGEQEARLQQYEANAGNPELVPFPLTPEDVDRFAYRRSSLICEEILGEPRVVAGRNANDQTGYVQVATCRLGNGAQADVQLGWARGPSLVVWEGGGVTGSIEPLRTGLAKLIADPPVEGLSASAPPKKKVIDHMAYAGQWFFFALTALVIYFLAIRMKLAGRREGGD</sequence>
<keyword evidence="1" id="KW-0472">Membrane</keyword>